<dbReference type="GO" id="GO:0005886">
    <property type="term" value="C:plasma membrane"/>
    <property type="evidence" value="ECO:0007669"/>
    <property type="project" value="TreeGrafter"/>
</dbReference>
<evidence type="ECO:0000259" key="4">
    <source>
        <dbReference type="Pfam" id="PF00582"/>
    </source>
</evidence>
<keyword evidence="1" id="KW-0808">Transferase</keyword>
<evidence type="ECO:0000313" key="6">
    <source>
        <dbReference type="EMBL" id="NBC45788.1"/>
    </source>
</evidence>
<dbReference type="FunFam" id="3.40.50.300:FF:000483">
    <property type="entry name" value="Sensor histidine kinase KdpD"/>
    <property type="match status" value="1"/>
</dbReference>
<dbReference type="InterPro" id="IPR003852">
    <property type="entry name" value="Sig_transdc_His_kinase_KdpD_N"/>
</dbReference>
<dbReference type="GO" id="GO:0000155">
    <property type="term" value="F:phosphorelay sensor kinase activity"/>
    <property type="evidence" value="ECO:0007669"/>
    <property type="project" value="InterPro"/>
</dbReference>
<dbReference type="Pfam" id="PF02702">
    <property type="entry name" value="KdpD"/>
    <property type="match status" value="1"/>
</dbReference>
<dbReference type="AlphaFoldDB" id="A0A7X4YI20"/>
<dbReference type="GO" id="GO:0005737">
    <property type="term" value="C:cytoplasm"/>
    <property type="evidence" value="ECO:0007669"/>
    <property type="project" value="UniProtKB-ARBA"/>
</dbReference>
<feature type="domain" description="UspA" evidence="4">
    <location>
        <begin position="251"/>
        <end position="361"/>
    </location>
</feature>
<keyword evidence="7" id="KW-1185">Reference proteome</keyword>
<dbReference type="RefSeq" id="WP_126934226.1">
    <property type="nucleotide sequence ID" value="NZ_CBCSLE010000081.1"/>
</dbReference>
<evidence type="ECO:0000256" key="2">
    <source>
        <dbReference type="ARBA" id="ARBA00022777"/>
    </source>
</evidence>
<sequence>MTTRRPRAEDFLELVERGRRGRLKLYIGFAAGVGKTFRMLEEAHALKARGVDVVLGFVETHGRPETEALVAGLEVVPRQRITYRDVTVEELDLEAILARKPQVAIVDELAHTNAPVCRHRKRYQDVQELLAAGINVIGAFNVQHLESLNDLVERNTGVTVRETLPDSFLKTADQVVNLDLAVEDLHERLKAGKIYAPDKVPHALERFFTGDNLSTLRELALREVAESLDRATTGRQALAGEDPSQKGGAWGRVLVALSSHPPRAATLLRRGSRMAGRLNTDWFVVYVETPREAPNLIDAEAQRHLLTNIEKAKELGAEVVRLRSSDPVAALLDFARSHGVGHIIIGRSNQAKWRQRLGMTADARLLREGEGFDIHVVSFESHEEKRP</sequence>
<organism evidence="6 7">
    <name type="scientific">Corallococcus exiguus</name>
    <dbReference type="NCBI Taxonomy" id="83462"/>
    <lineage>
        <taxon>Bacteria</taxon>
        <taxon>Pseudomonadati</taxon>
        <taxon>Myxococcota</taxon>
        <taxon>Myxococcia</taxon>
        <taxon>Myxococcales</taxon>
        <taxon>Cystobacterineae</taxon>
        <taxon>Myxococcaceae</taxon>
        <taxon>Corallococcus</taxon>
    </lineage>
</organism>
<comment type="caution">
    <text evidence="6">The sequence shown here is derived from an EMBL/GenBank/DDBJ whole genome shotgun (WGS) entry which is preliminary data.</text>
</comment>
<dbReference type="InterPro" id="IPR006016">
    <property type="entry name" value="UspA"/>
</dbReference>
<dbReference type="CDD" id="cd01987">
    <property type="entry name" value="USP_KdpD-like"/>
    <property type="match status" value="1"/>
</dbReference>
<accession>A0A7X4YI20</accession>
<dbReference type="Gene3D" id="3.40.50.620">
    <property type="entry name" value="HUPs"/>
    <property type="match status" value="1"/>
</dbReference>
<dbReference type="Proteomes" id="UP000537825">
    <property type="component" value="Unassembled WGS sequence"/>
</dbReference>
<evidence type="ECO:0000256" key="1">
    <source>
        <dbReference type="ARBA" id="ARBA00022679"/>
    </source>
</evidence>
<dbReference type="Pfam" id="PF00582">
    <property type="entry name" value="Usp"/>
    <property type="match status" value="1"/>
</dbReference>
<dbReference type="InterPro" id="IPR014729">
    <property type="entry name" value="Rossmann-like_a/b/a_fold"/>
</dbReference>
<dbReference type="SUPFAM" id="SSF52402">
    <property type="entry name" value="Adenine nucleotide alpha hydrolases-like"/>
    <property type="match status" value="1"/>
</dbReference>
<dbReference type="Gene3D" id="3.40.50.300">
    <property type="entry name" value="P-loop containing nucleotide triphosphate hydrolases"/>
    <property type="match status" value="1"/>
</dbReference>
<dbReference type="EMBL" id="JAAAPK010000015">
    <property type="protein sequence ID" value="NBC45788.1"/>
    <property type="molecule type" value="Genomic_DNA"/>
</dbReference>
<gene>
    <name evidence="6" type="ORF">GTZ93_38950</name>
</gene>
<dbReference type="PANTHER" id="PTHR45569">
    <property type="entry name" value="SENSOR PROTEIN KDPD"/>
    <property type="match status" value="1"/>
</dbReference>
<proteinExistence type="predicted"/>
<keyword evidence="2" id="KW-0418">Kinase</keyword>
<protein>
    <submittedName>
        <fullName evidence="6">Universal stress protein</fullName>
    </submittedName>
</protein>
<dbReference type="InterPro" id="IPR052023">
    <property type="entry name" value="Histidine_kinase_KdpD"/>
</dbReference>
<name>A0A7X4YI20_9BACT</name>
<dbReference type="InterPro" id="IPR027417">
    <property type="entry name" value="P-loop_NTPase"/>
</dbReference>
<evidence type="ECO:0000259" key="5">
    <source>
        <dbReference type="Pfam" id="PF02702"/>
    </source>
</evidence>
<reference evidence="6 7" key="1">
    <citation type="submission" date="2020-01" db="EMBL/GenBank/DDBJ databases">
        <title>The draft genome sequence of Corallococcus exiguus DSM 14696.</title>
        <authorList>
            <person name="Zhang X."/>
            <person name="Zhu H."/>
        </authorList>
    </citation>
    <scope>NUCLEOTIDE SEQUENCE [LARGE SCALE GENOMIC DNA]</scope>
    <source>
        <strain evidence="6 7">DSM 14696</strain>
    </source>
</reference>
<evidence type="ECO:0000313" key="7">
    <source>
        <dbReference type="Proteomes" id="UP000537825"/>
    </source>
</evidence>
<feature type="domain" description="Signal transduction histidine kinase osmosensitive K+ channel sensor N-terminal" evidence="5">
    <location>
        <begin position="19"/>
        <end position="227"/>
    </location>
</feature>
<keyword evidence="3" id="KW-0902">Two-component regulatory system</keyword>
<evidence type="ECO:0000256" key="3">
    <source>
        <dbReference type="ARBA" id="ARBA00023012"/>
    </source>
</evidence>
<dbReference type="PANTHER" id="PTHR45569:SF1">
    <property type="entry name" value="SENSOR PROTEIN KDPD"/>
    <property type="match status" value="1"/>
</dbReference>